<dbReference type="Proteomes" id="UP000557872">
    <property type="component" value="Unassembled WGS sequence"/>
</dbReference>
<dbReference type="RefSeq" id="WP_178931490.1">
    <property type="nucleotide sequence ID" value="NZ_JACBAZ010000002.1"/>
</dbReference>
<comment type="caution">
    <text evidence="2">The sequence shown here is derived from an EMBL/GenBank/DDBJ whole genome shotgun (WGS) entry which is preliminary data.</text>
</comment>
<dbReference type="Gene3D" id="2.30.30.700">
    <property type="entry name" value="SLA1 homology domain 1"/>
    <property type="match status" value="1"/>
</dbReference>
<gene>
    <name evidence="2" type="ORF">HW115_04945</name>
</gene>
<evidence type="ECO:0000256" key="1">
    <source>
        <dbReference type="SAM" id="MobiDB-lite"/>
    </source>
</evidence>
<feature type="compositionally biased region" description="Basic and acidic residues" evidence="1">
    <location>
        <begin position="215"/>
        <end position="229"/>
    </location>
</feature>
<feature type="region of interest" description="Disordered" evidence="1">
    <location>
        <begin position="209"/>
        <end position="229"/>
    </location>
</feature>
<sequence length="229" mass="24925">MEAFKKFKRHSVLVYVSSHSKSGRELLSPLVLGSLQHPKLGMTIPKAVITSPDQMTVYAKMSYKQLKSSKEYSASSKVVKAALDGNPPVADHTIVPRWNLKNTTRGYNGTFIKLMDHPNKGPSVVLKMKETGKESTISLETLSSGAQAYAKLLGGASSIAQEAETTKSTPTFAEETWESAQNGKSMQATFVSLTGDNITLKKANGQTVTFSTSHLSEKSRQRAEELAEQ</sequence>
<protein>
    <submittedName>
        <fullName evidence="2">Uncharacterized protein</fullName>
    </submittedName>
</protein>
<dbReference type="AlphaFoldDB" id="A0A851GLB2"/>
<name>A0A851GLB2_9BACT</name>
<evidence type="ECO:0000313" key="3">
    <source>
        <dbReference type="Proteomes" id="UP000557872"/>
    </source>
</evidence>
<evidence type="ECO:0000313" key="2">
    <source>
        <dbReference type="EMBL" id="NWK54944.1"/>
    </source>
</evidence>
<keyword evidence="3" id="KW-1185">Reference proteome</keyword>
<accession>A0A851GLB2</accession>
<reference evidence="2 3" key="1">
    <citation type="submission" date="2020-07" db="EMBL/GenBank/DDBJ databases">
        <title>Roseicoccus Jingziensis gen. nov., sp. nov., isolated from coastal seawater.</title>
        <authorList>
            <person name="Feng X."/>
        </authorList>
    </citation>
    <scope>NUCLEOTIDE SEQUENCE [LARGE SCALE GENOMIC DNA]</scope>
    <source>
        <strain evidence="2 3">N1E253</strain>
    </source>
</reference>
<dbReference type="EMBL" id="JACBAZ010000002">
    <property type="protein sequence ID" value="NWK54944.1"/>
    <property type="molecule type" value="Genomic_DNA"/>
</dbReference>
<organism evidence="2 3">
    <name type="scientific">Oceaniferula marina</name>
    <dbReference type="NCBI Taxonomy" id="2748318"/>
    <lineage>
        <taxon>Bacteria</taxon>
        <taxon>Pseudomonadati</taxon>
        <taxon>Verrucomicrobiota</taxon>
        <taxon>Verrucomicrobiia</taxon>
        <taxon>Verrucomicrobiales</taxon>
        <taxon>Verrucomicrobiaceae</taxon>
        <taxon>Oceaniferula</taxon>
    </lineage>
</organism>
<proteinExistence type="predicted"/>